<dbReference type="Gene3D" id="3.30.2090.10">
    <property type="entry name" value="Multidrug efflux transporter AcrB TolC docking domain, DN and DC subdomains"/>
    <property type="match status" value="2"/>
</dbReference>
<feature type="transmembrane region" description="Helical" evidence="9">
    <location>
        <begin position="969"/>
        <end position="992"/>
    </location>
</feature>
<dbReference type="GO" id="GO:0009636">
    <property type="term" value="P:response to toxic substance"/>
    <property type="evidence" value="ECO:0007669"/>
    <property type="project" value="UniProtKB-ARBA"/>
</dbReference>
<dbReference type="Pfam" id="PF00873">
    <property type="entry name" value="ACR_tran"/>
    <property type="match status" value="1"/>
</dbReference>
<dbReference type="NCBIfam" id="TIGR00915">
    <property type="entry name" value="2A0602"/>
    <property type="match status" value="1"/>
</dbReference>
<comment type="subcellular location">
    <subcellularLocation>
        <location evidence="1 9">Cell inner membrane</location>
        <topology evidence="1 9">Multi-pass membrane protein</topology>
    </subcellularLocation>
</comment>
<dbReference type="Gene3D" id="3.30.70.1320">
    <property type="entry name" value="Multidrug efflux transporter AcrB pore domain like"/>
    <property type="match status" value="1"/>
</dbReference>
<feature type="transmembrane region" description="Helical" evidence="9">
    <location>
        <begin position="923"/>
        <end position="948"/>
    </location>
</feature>
<dbReference type="GO" id="GO:0015562">
    <property type="term" value="F:efflux transmembrane transporter activity"/>
    <property type="evidence" value="ECO:0007669"/>
    <property type="project" value="InterPro"/>
</dbReference>
<feature type="transmembrane region" description="Helical" evidence="9">
    <location>
        <begin position="869"/>
        <end position="890"/>
    </location>
</feature>
<feature type="transmembrane region" description="Helical" evidence="9">
    <location>
        <begin position="342"/>
        <end position="361"/>
    </location>
</feature>
<dbReference type="RefSeq" id="WP_099509783.1">
    <property type="nucleotide sequence ID" value="NZ_CP016616.1"/>
</dbReference>
<feature type="transmembrane region" description="Helical" evidence="9">
    <location>
        <begin position="395"/>
        <end position="415"/>
    </location>
</feature>
<dbReference type="PANTHER" id="PTHR32063:SF76">
    <property type="entry name" value="EFFLUX PUMP MEMBRANE TRANSPORTER"/>
    <property type="match status" value="1"/>
</dbReference>
<protein>
    <recommendedName>
        <fullName evidence="9">Efflux pump membrane transporter</fullName>
    </recommendedName>
</protein>
<keyword evidence="5 9" id="KW-0997">Cell inner membrane</keyword>
<accession>A0A1B2EFZ5</accession>
<evidence type="ECO:0000256" key="3">
    <source>
        <dbReference type="ARBA" id="ARBA00022448"/>
    </source>
</evidence>
<gene>
    <name evidence="10" type="ORF">BB934_11550</name>
</gene>
<dbReference type="InterPro" id="IPR004764">
    <property type="entry name" value="MdtF-like"/>
</dbReference>
<evidence type="ECO:0000313" key="10">
    <source>
        <dbReference type="EMBL" id="ANY78782.1"/>
    </source>
</evidence>
<dbReference type="FunFam" id="1.20.1640.10:FF:000001">
    <property type="entry name" value="Efflux pump membrane transporter"/>
    <property type="match status" value="1"/>
</dbReference>
<evidence type="ECO:0000256" key="1">
    <source>
        <dbReference type="ARBA" id="ARBA00004429"/>
    </source>
</evidence>
<dbReference type="GO" id="GO:0005886">
    <property type="term" value="C:plasma membrane"/>
    <property type="evidence" value="ECO:0007669"/>
    <property type="project" value="UniProtKB-SubCell"/>
</dbReference>
<dbReference type="FunFam" id="3.30.70.1430:FF:000001">
    <property type="entry name" value="Efflux pump membrane transporter"/>
    <property type="match status" value="1"/>
</dbReference>
<dbReference type="PRINTS" id="PR00702">
    <property type="entry name" value="ACRIFLAVINRP"/>
</dbReference>
<feature type="transmembrane region" description="Helical" evidence="9">
    <location>
        <begin position="536"/>
        <end position="556"/>
    </location>
</feature>
<dbReference type="Gene3D" id="1.20.1640.10">
    <property type="entry name" value="Multidrug efflux transporter AcrB transmembrane domain"/>
    <property type="match status" value="2"/>
</dbReference>
<dbReference type="Gene3D" id="3.30.70.1440">
    <property type="entry name" value="Multidrug efflux transporter AcrB pore domain"/>
    <property type="match status" value="1"/>
</dbReference>
<keyword evidence="4" id="KW-1003">Cell membrane</keyword>
<evidence type="ECO:0000256" key="6">
    <source>
        <dbReference type="ARBA" id="ARBA00022692"/>
    </source>
</evidence>
<dbReference type="PANTHER" id="PTHR32063">
    <property type="match status" value="1"/>
</dbReference>
<evidence type="ECO:0000256" key="2">
    <source>
        <dbReference type="ARBA" id="ARBA00010942"/>
    </source>
</evidence>
<dbReference type="InterPro" id="IPR001036">
    <property type="entry name" value="Acrflvin-R"/>
</dbReference>
<evidence type="ECO:0000256" key="4">
    <source>
        <dbReference type="ARBA" id="ARBA00022475"/>
    </source>
</evidence>
<reference evidence="10" key="1">
    <citation type="submission" date="2016-07" db="EMBL/GenBank/DDBJ databases">
        <title>Microvirga ossetica sp. nov. a new species of rhizobia isolated from root nodules of the legume species Vicia alpestris Steven originated from North Ossetia region in the Caucasus.</title>
        <authorList>
            <person name="Safronova V.I."/>
            <person name="Kuznetsova I.G."/>
            <person name="Sazanova A.L."/>
            <person name="Belimov A."/>
            <person name="Andronov E."/>
            <person name="Osledkin Y.S."/>
            <person name="Onishchuk O.P."/>
            <person name="Kurchak O.N."/>
            <person name="Shaposhnikov A.I."/>
            <person name="Willems A."/>
            <person name="Tikhonovich I.A."/>
        </authorList>
    </citation>
    <scope>NUCLEOTIDE SEQUENCE [LARGE SCALE GENOMIC DNA]</scope>
    <source>
        <strain evidence="10">V5/3M</strain>
    </source>
</reference>
<proteinExistence type="inferred from homology"/>
<organism evidence="10">
    <name type="scientific">Microvirga ossetica</name>
    <dbReference type="NCBI Taxonomy" id="1882682"/>
    <lineage>
        <taxon>Bacteria</taxon>
        <taxon>Pseudomonadati</taxon>
        <taxon>Pseudomonadota</taxon>
        <taxon>Alphaproteobacteria</taxon>
        <taxon>Hyphomicrobiales</taxon>
        <taxon>Methylobacteriaceae</taxon>
        <taxon>Microvirga</taxon>
    </lineage>
</organism>
<dbReference type="AlphaFoldDB" id="A0A1B2EFZ5"/>
<evidence type="ECO:0000256" key="8">
    <source>
        <dbReference type="ARBA" id="ARBA00023136"/>
    </source>
</evidence>
<keyword evidence="7 9" id="KW-1133">Transmembrane helix</keyword>
<keyword evidence="8 9" id="KW-0472">Membrane</keyword>
<dbReference type="GO" id="GO:0042910">
    <property type="term" value="F:xenobiotic transmembrane transporter activity"/>
    <property type="evidence" value="ECO:0007669"/>
    <property type="project" value="TreeGrafter"/>
</dbReference>
<dbReference type="Gene3D" id="3.30.70.1430">
    <property type="entry name" value="Multidrug efflux transporter AcrB pore domain"/>
    <property type="match status" value="2"/>
</dbReference>
<feature type="transmembrane region" description="Helical" evidence="9">
    <location>
        <begin position="12"/>
        <end position="34"/>
    </location>
</feature>
<dbReference type="EMBL" id="CP016616">
    <property type="protein sequence ID" value="ANY78782.1"/>
    <property type="molecule type" value="Genomic_DNA"/>
</dbReference>
<feature type="transmembrane region" description="Helical" evidence="9">
    <location>
        <begin position="472"/>
        <end position="499"/>
    </location>
</feature>
<keyword evidence="3 9" id="KW-0813">Transport</keyword>
<dbReference type="InterPro" id="IPR027463">
    <property type="entry name" value="AcrB_DN_DC_subdom"/>
</dbReference>
<evidence type="ECO:0000256" key="9">
    <source>
        <dbReference type="RuleBase" id="RU364070"/>
    </source>
</evidence>
<dbReference type="NCBIfam" id="NF000282">
    <property type="entry name" value="RND_permease_1"/>
    <property type="match status" value="1"/>
</dbReference>
<feature type="transmembrane region" description="Helical" evidence="9">
    <location>
        <begin position="998"/>
        <end position="1024"/>
    </location>
</feature>
<sequence length="1055" mass="110939">MISGVFIARPRLAIVISLVITIAGLLSLFTLPVAQYPNITPPVVQVSASYPGADASTIAQTVGAPIEQQVNGVKGMMYMSSTSSSSGTYSLQVTFALGTDPDLAQVNTQNRVALATSQLPAIVNSLGVNVQQQSTSMLAVINVSSDDPSQDPIFISNYTSINLQPALARVPGVGSTTLFGALNYSMRIWLDVDRMTALSITPGDVAAAIEGQNIQASLGQIGGAPIASDQVLQYTVETKGRLLEPSEFENIVLRSGGNGAVVRIRDIGRVELGAQSYNQTSRLNGVPAATLAIYQLPNANALSVARQVRTQLAQLQSRFPPNLKAEVIYDSTLFVSASIKEIAETLGLTAIVVLLVVFIFLQDLRATIIPAVTIPVSLIGVFAIFQIAGYSANTISLFAIVLAIGLVVDDAIVVVENVQRIMEEEGASPREAALRAMEQVTGPIVSTTLVLFAVFGPVAFLPGITGELYRQFAVTISAAVAISAVNALTLSPALCAVVLRPPKHRTSGPFALFNSGLDRIRHRYVGIAGLIARRSVVAGLIVLVAGAAAALGFIRLPTSFLPSEDQGVMFVDVQLPDAAALPRTEAIMGEVDSIARSLPGVANVITVSGFSLLTSAPSSSSGLGIVVLKPWSERTSAETSLGAIYQKLRSEYAALPGANVTPFPPPAIPGLGASGGFDFRLEAVGNQTPEDLAIALRSVIATANQDPRIAHAYSTYSASVPRLFMDLNRVKAESLGVSVGDLFATMQAMLGSFYVNQFNYLGRTFQVNIQADASFRSRVSDISRLYVRNRSGAMVPLRTVADIRTQLGADLVYRYNQFPSAQISGDSAPGYSSGDAMAAMTAAFDKTLPSGYNFDWSGLSFQEASQTGAGTALIFALALIFGYLFLVGLYESWMVPLAVVTSIVIAVLGSVLTVTVLGLGNDLYTQIGLVLLIGLSAKNAILIVEFAHEQRDAGKTRYDAALAAAGMRFRAVVMTAIAFIIGLVPLVIATGAGANSRIHLGFTVLGGMVAATLFGILVVPGLYVMFQWMGDKAFGVPDEPKAAADARPASSGEAA</sequence>
<dbReference type="OrthoDB" id="9807350at2"/>
<dbReference type="SUPFAM" id="SSF82693">
    <property type="entry name" value="Multidrug efflux transporter AcrB pore domain, PN1, PN2, PC1 and PC2 subdomains"/>
    <property type="match status" value="4"/>
</dbReference>
<evidence type="ECO:0000256" key="5">
    <source>
        <dbReference type="ARBA" id="ARBA00022519"/>
    </source>
</evidence>
<name>A0A1B2EFZ5_9HYPH</name>
<keyword evidence="6 9" id="KW-0812">Transmembrane</keyword>
<dbReference type="SUPFAM" id="SSF82866">
    <property type="entry name" value="Multidrug efflux transporter AcrB transmembrane domain"/>
    <property type="match status" value="2"/>
</dbReference>
<comment type="similarity">
    <text evidence="2 9">Belongs to the resistance-nodulation-cell division (RND) (TC 2.A.6) family.</text>
</comment>
<dbReference type="KEGG" id="moc:BB934_11550"/>
<evidence type="ECO:0000256" key="7">
    <source>
        <dbReference type="ARBA" id="ARBA00022989"/>
    </source>
</evidence>
<dbReference type="SUPFAM" id="SSF82714">
    <property type="entry name" value="Multidrug efflux transporter AcrB TolC docking domain, DN and DC subdomains"/>
    <property type="match status" value="2"/>
</dbReference>
<feature type="transmembrane region" description="Helical" evidence="9">
    <location>
        <begin position="440"/>
        <end position="460"/>
    </location>
</feature>
<feature type="transmembrane region" description="Helical" evidence="9">
    <location>
        <begin position="897"/>
        <end position="917"/>
    </location>
</feature>
<feature type="transmembrane region" description="Helical" evidence="9">
    <location>
        <begin position="368"/>
        <end position="389"/>
    </location>
</feature>